<evidence type="ECO:0000256" key="7">
    <source>
        <dbReference type="ARBA" id="ARBA00022884"/>
    </source>
</evidence>
<dbReference type="SUPFAM" id="SSF50447">
    <property type="entry name" value="Translation proteins"/>
    <property type="match status" value="1"/>
</dbReference>
<feature type="compositionally biased region" description="Low complexity" evidence="9">
    <location>
        <begin position="261"/>
        <end position="271"/>
    </location>
</feature>
<dbReference type="FunFam" id="2.40.10.230:FF:000002">
    <property type="entry name" value="H/ACA ribonucleoprotein complex non-core subunit NAF1"/>
    <property type="match status" value="1"/>
</dbReference>
<evidence type="ECO:0000256" key="2">
    <source>
        <dbReference type="ARBA" id="ARBA00009801"/>
    </source>
</evidence>
<proteinExistence type="inferred from homology"/>
<dbReference type="Pfam" id="PF04410">
    <property type="entry name" value="Gar1"/>
    <property type="match status" value="1"/>
</dbReference>
<keyword evidence="10" id="KW-0687">Ribonucleoprotein</keyword>
<keyword evidence="5" id="KW-0698">rRNA processing</keyword>
<evidence type="ECO:0000313" key="11">
    <source>
        <dbReference type="Proteomes" id="UP000192247"/>
    </source>
</evidence>
<dbReference type="OrthoDB" id="21550at2759"/>
<dbReference type="InterPro" id="IPR007504">
    <property type="entry name" value="H/ACA_rnp_Gar1/Naf1"/>
</dbReference>
<reference evidence="10 11" key="1">
    <citation type="journal article" date="2017" name="Gigascience">
        <title>Draft genome of the honey bee ectoparasitic mite, Tropilaelaps mercedesae, is shaped by the parasitic life history.</title>
        <authorList>
            <person name="Dong X."/>
            <person name="Armstrong S.D."/>
            <person name="Xia D."/>
            <person name="Makepeace B.L."/>
            <person name="Darby A.C."/>
            <person name="Kadowaki T."/>
        </authorList>
    </citation>
    <scope>NUCLEOTIDE SEQUENCE [LARGE SCALE GENOMIC DNA]</scope>
    <source>
        <strain evidence="10">Wuxi-XJTLU</strain>
    </source>
</reference>
<protein>
    <recommendedName>
        <fullName evidence="3">H/ACA ribonucleoprotein complex non-core subunit NAF1</fullName>
    </recommendedName>
</protein>
<dbReference type="InterPro" id="IPR009000">
    <property type="entry name" value="Transl_B-barrel_sf"/>
</dbReference>
<feature type="region of interest" description="Disordered" evidence="9">
    <location>
        <begin position="212"/>
        <end position="307"/>
    </location>
</feature>
<dbReference type="InterPro" id="IPR040309">
    <property type="entry name" value="Naf1"/>
</dbReference>
<dbReference type="InParanoid" id="A0A1V9XIZ0"/>
<evidence type="ECO:0000313" key="10">
    <source>
        <dbReference type="EMBL" id="OQR73510.1"/>
    </source>
</evidence>
<feature type="region of interest" description="Disordered" evidence="9">
    <location>
        <begin position="1"/>
        <end position="23"/>
    </location>
</feature>
<dbReference type="GO" id="GO:0001522">
    <property type="term" value="P:pseudouridine synthesis"/>
    <property type="evidence" value="ECO:0007669"/>
    <property type="project" value="InterPro"/>
</dbReference>
<accession>A0A1V9XIZ0</accession>
<organism evidence="10 11">
    <name type="scientific">Tropilaelaps mercedesae</name>
    <dbReference type="NCBI Taxonomy" id="418985"/>
    <lineage>
        <taxon>Eukaryota</taxon>
        <taxon>Metazoa</taxon>
        <taxon>Ecdysozoa</taxon>
        <taxon>Arthropoda</taxon>
        <taxon>Chelicerata</taxon>
        <taxon>Arachnida</taxon>
        <taxon>Acari</taxon>
        <taxon>Parasitiformes</taxon>
        <taxon>Mesostigmata</taxon>
        <taxon>Gamasina</taxon>
        <taxon>Dermanyssoidea</taxon>
        <taxon>Laelapidae</taxon>
        <taxon>Tropilaelaps</taxon>
    </lineage>
</organism>
<dbReference type="GO" id="GO:0043489">
    <property type="term" value="P:RNA stabilization"/>
    <property type="evidence" value="ECO:0007669"/>
    <property type="project" value="UniProtKB-ARBA"/>
</dbReference>
<dbReference type="PANTHER" id="PTHR31633:SF1">
    <property type="entry name" value="H_ACA RIBONUCLEOPROTEIN COMPLEX NON-CORE SUBUNIT NAF1"/>
    <property type="match status" value="1"/>
</dbReference>
<name>A0A1V9XIZ0_9ACAR</name>
<evidence type="ECO:0000256" key="1">
    <source>
        <dbReference type="ARBA" id="ARBA00004123"/>
    </source>
</evidence>
<dbReference type="Proteomes" id="UP000192247">
    <property type="component" value="Unassembled WGS sequence"/>
</dbReference>
<keyword evidence="6" id="KW-0597">Phosphoprotein</keyword>
<gene>
    <name evidence="10" type="ORF">BIW11_03566</name>
</gene>
<dbReference type="GO" id="GO:0006364">
    <property type="term" value="P:rRNA processing"/>
    <property type="evidence" value="ECO:0007669"/>
    <property type="project" value="UniProtKB-KW"/>
</dbReference>
<dbReference type="Gene3D" id="2.40.10.230">
    <property type="entry name" value="Probable tRNA pseudouridine synthase domain"/>
    <property type="match status" value="1"/>
</dbReference>
<dbReference type="InterPro" id="IPR038664">
    <property type="entry name" value="Gar1/Naf1_Cbf5-bd_sf"/>
</dbReference>
<keyword evidence="8" id="KW-0539">Nucleus</keyword>
<evidence type="ECO:0000256" key="8">
    <source>
        <dbReference type="ARBA" id="ARBA00023242"/>
    </source>
</evidence>
<dbReference type="PANTHER" id="PTHR31633">
    <property type="entry name" value="H/ACA RIBONUCLEOPROTEIN COMPLEX NON-CORE SUBUNIT NAF1"/>
    <property type="match status" value="1"/>
</dbReference>
<dbReference type="GO" id="GO:0005732">
    <property type="term" value="C:sno(s)RNA-containing ribonucleoprotein complex"/>
    <property type="evidence" value="ECO:0007669"/>
    <property type="project" value="InterPro"/>
</dbReference>
<dbReference type="STRING" id="418985.A0A1V9XIZ0"/>
<evidence type="ECO:0000256" key="6">
    <source>
        <dbReference type="ARBA" id="ARBA00022553"/>
    </source>
</evidence>
<keyword evidence="11" id="KW-1185">Reference proteome</keyword>
<comment type="similarity">
    <text evidence="2">Belongs to the NAF1 family.</text>
</comment>
<comment type="caution">
    <text evidence="10">The sequence shown here is derived from an EMBL/GenBank/DDBJ whole genome shotgun (WGS) entry which is preliminary data.</text>
</comment>
<dbReference type="AlphaFoldDB" id="A0A1V9XIZ0"/>
<evidence type="ECO:0000256" key="5">
    <source>
        <dbReference type="ARBA" id="ARBA00022552"/>
    </source>
</evidence>
<keyword evidence="4" id="KW-0690">Ribosome biogenesis</keyword>
<evidence type="ECO:0000256" key="3">
    <source>
        <dbReference type="ARBA" id="ARBA00021438"/>
    </source>
</evidence>
<keyword evidence="7" id="KW-0694">RNA-binding</keyword>
<dbReference type="EMBL" id="MNPL01009841">
    <property type="protein sequence ID" value="OQR73510.1"/>
    <property type="molecule type" value="Genomic_DNA"/>
</dbReference>
<evidence type="ECO:0000256" key="9">
    <source>
        <dbReference type="SAM" id="MobiDB-lite"/>
    </source>
</evidence>
<sequence>MPSPNVAEAVEMNPQDESDNKESLTSLKYFTATILESPNLLTAYREKDEIADSDSDESDIVVEPAPQEEEIVEDAKTKKFGHTVKGELTLDELPPVEKLQITVPQDHLRHVGDLYSFVDCLVVVESTGDHPVLNLESVLFLEDGRAIGAIFDVIGPVKKPYYVLRFNNPQEIADEHLEKGTKIFYADGYEQMTFFVFEKQIRELTQMKGSDASWEHDLEPPEHELDYSNDEEERAAKQERRTKRCLNGQLIERKTANTAQRNDSNNANNSNRNRRRVRAELSDPVDTLYTPARQLRPPANAHSWPTRNVHTHPFRAERRRFTDFKRPVLPLQHEYNPWALNQPNYMSPMWPTPPQMAPPPPGYSPGPGTAFPVGYPAVPFLAQQFSPGALMGGQPAPAMFLSHPPTSSDLVQMQAGRLHWGNLFE</sequence>
<dbReference type="GO" id="GO:0005634">
    <property type="term" value="C:nucleus"/>
    <property type="evidence" value="ECO:0007669"/>
    <property type="project" value="UniProtKB-SubCell"/>
</dbReference>
<comment type="subcellular location">
    <subcellularLocation>
        <location evidence="1">Nucleus</location>
    </subcellularLocation>
</comment>
<dbReference type="GO" id="GO:0000493">
    <property type="term" value="P:box H/ACA snoRNP assembly"/>
    <property type="evidence" value="ECO:0007669"/>
    <property type="project" value="InterPro"/>
</dbReference>
<evidence type="ECO:0000256" key="4">
    <source>
        <dbReference type="ARBA" id="ARBA00022517"/>
    </source>
</evidence>
<feature type="compositionally biased region" description="Basic and acidic residues" evidence="9">
    <location>
        <begin position="213"/>
        <end position="226"/>
    </location>
</feature>
<dbReference type="GO" id="GO:0003723">
    <property type="term" value="F:RNA binding"/>
    <property type="evidence" value="ECO:0007669"/>
    <property type="project" value="UniProtKB-KW"/>
</dbReference>